<reference evidence="2" key="1">
    <citation type="submission" date="2018-05" db="EMBL/GenBank/DDBJ databases">
        <authorList>
            <person name="Lanie J.A."/>
            <person name="Ng W.-L."/>
            <person name="Kazmierczak K.M."/>
            <person name="Andrzejewski T.M."/>
            <person name="Davidsen T.M."/>
            <person name="Wayne K.J."/>
            <person name="Tettelin H."/>
            <person name="Glass J.I."/>
            <person name="Rusch D."/>
            <person name="Podicherti R."/>
            <person name="Tsui H.-C.T."/>
            <person name="Winkler M.E."/>
        </authorList>
    </citation>
    <scope>NUCLEOTIDE SEQUENCE</scope>
</reference>
<feature type="domain" description="Uncharacterized protein TP-0789" evidence="1">
    <location>
        <begin position="74"/>
        <end position="256"/>
    </location>
</feature>
<evidence type="ECO:0000313" key="2">
    <source>
        <dbReference type="EMBL" id="SVA10530.1"/>
    </source>
</evidence>
<dbReference type="AlphaFoldDB" id="A0A381T2T7"/>
<proteinExistence type="predicted"/>
<sequence length="258" mass="30589">MLRLTSCLLITFSTLQPQVTGLEIMKKLEAQPEPRDVVSKTVLTLTKIMKAKERHRSREITRYEKYFSEGSFLSKSLIRFTKPADVKGTGLLMWEYRKSGKDNDQWLYLPALKKTKRIISNQKNQSFMGSDFTYQDMEGRDIDDDTYTILGEEELFGETCFKVEAKPVEKGIYSRRIIWVEKERSILRKVEFFDRKNKLLKMMTIPEVRKDGDYWTILKMVMENIQKPHKTTLEISDVQYDTGIEEDFFSERFLKRER</sequence>
<evidence type="ECO:0000259" key="1">
    <source>
        <dbReference type="Pfam" id="PF17131"/>
    </source>
</evidence>
<organism evidence="2">
    <name type="scientific">marine metagenome</name>
    <dbReference type="NCBI Taxonomy" id="408172"/>
    <lineage>
        <taxon>unclassified sequences</taxon>
        <taxon>metagenomes</taxon>
        <taxon>ecological metagenomes</taxon>
    </lineage>
</organism>
<name>A0A381T2T7_9ZZZZ</name>
<dbReference type="InterPro" id="IPR033399">
    <property type="entry name" value="TP_0789-like"/>
</dbReference>
<protein>
    <recommendedName>
        <fullName evidence="1">Uncharacterized protein TP-0789 domain-containing protein</fullName>
    </recommendedName>
</protein>
<accession>A0A381T2T7</accession>
<gene>
    <name evidence="2" type="ORF">METZ01_LOCUS63384</name>
</gene>
<dbReference type="Pfam" id="PF17131">
    <property type="entry name" value="LolA_like"/>
    <property type="match status" value="1"/>
</dbReference>
<dbReference type="Gene3D" id="2.50.20.10">
    <property type="entry name" value="Lipoprotein localisation LolA/LolB/LppX"/>
    <property type="match status" value="1"/>
</dbReference>
<dbReference type="EMBL" id="UINC01003942">
    <property type="protein sequence ID" value="SVA10530.1"/>
    <property type="molecule type" value="Genomic_DNA"/>
</dbReference>
<dbReference type="CDD" id="cd16329">
    <property type="entry name" value="LolA_like"/>
    <property type="match status" value="1"/>
</dbReference>